<protein>
    <recommendedName>
        <fullName evidence="4">Movement protein TGB2</fullName>
    </recommendedName>
    <alternativeName>
        <fullName evidence="12">Triple gene block 2 protein</fullName>
    </alternativeName>
</protein>
<evidence type="ECO:0000256" key="1">
    <source>
        <dbReference type="ARBA" id="ARBA00002252"/>
    </source>
</evidence>
<sequence length="107" mass="11516">MPLTPPPDHTKVLLVAAIGLSIVASILTYSRSTLPQVGDHSHLLPHGGVYKDGTKTIVYGGPKKLNSLEGGLNLPVQPWFLVILLSVAIFLLSYRGGHRRCFCGQCP</sequence>
<organismHost>
    <name type="scientific">Chrysanthemum morifolium</name>
    <name type="common">Florist's daisy</name>
    <name type="synonym">Dendranthema grandiflorum</name>
    <dbReference type="NCBI Taxonomy" id="41568"/>
</organismHost>
<dbReference type="GO" id="GO:0044167">
    <property type="term" value="C:host cell endoplasmic reticulum membrane"/>
    <property type="evidence" value="ECO:0007669"/>
    <property type="project" value="UniProtKB-SubCell"/>
</dbReference>
<evidence type="ECO:0000256" key="2">
    <source>
        <dbReference type="ARBA" id="ARBA00004625"/>
    </source>
</evidence>
<evidence type="ECO:0000256" key="6">
    <source>
        <dbReference type="ARBA" id="ARBA00022692"/>
    </source>
</evidence>
<evidence type="ECO:0000256" key="11">
    <source>
        <dbReference type="ARBA" id="ARBA00023184"/>
    </source>
</evidence>
<name>A9CMG2_CVB</name>
<proteinExistence type="inferred from homology"/>
<reference evidence="14" key="1">
    <citation type="journal article" date="2007" name="Arch. Virol.">
        <title>Complete nucleotide sequence of a Japanese isolate of Chrysanthemum virus B (genus Carlavirus).</title>
        <authorList>
            <person name="Ohkawa A."/>
            <person name="Yamada M."/>
            <person name="Sayama H."/>
            <person name="Sugiyama N."/>
            <person name="Okuda S."/>
            <person name="Natsuaki T."/>
        </authorList>
    </citation>
    <scope>NUCLEOTIDE SEQUENCE</scope>
    <source>
        <strain evidence="14">S</strain>
    </source>
</reference>
<dbReference type="EMBL" id="AB245142">
    <property type="protein sequence ID" value="BAF95198.1"/>
    <property type="molecule type" value="Genomic_RNA"/>
</dbReference>
<keyword evidence="7" id="KW-1043">Host membrane</keyword>
<keyword evidence="6 13" id="KW-0812">Transmembrane</keyword>
<comment type="function">
    <text evidence="1">Plays a role in viral cell-to-cell propagation, by facilitating genome transport to neighboring plant cells through plasmosdesmata,.</text>
</comment>
<feature type="transmembrane region" description="Helical" evidence="13">
    <location>
        <begin position="76"/>
        <end position="94"/>
    </location>
</feature>
<evidence type="ECO:0000256" key="5">
    <source>
        <dbReference type="ARBA" id="ARBA00022448"/>
    </source>
</evidence>
<feature type="transmembrane region" description="Helical" evidence="13">
    <location>
        <begin position="12"/>
        <end position="30"/>
    </location>
</feature>
<accession>A9CMG2</accession>
<evidence type="ECO:0000256" key="12">
    <source>
        <dbReference type="ARBA" id="ARBA00032240"/>
    </source>
</evidence>
<dbReference type="InterPro" id="IPR001896">
    <property type="entry name" value="Plant_vir_prot"/>
</dbReference>
<evidence type="ECO:0000256" key="13">
    <source>
        <dbReference type="SAM" id="Phobius"/>
    </source>
</evidence>
<keyword evidence="11" id="KW-1038">Host endoplasmic reticulum</keyword>
<keyword evidence="9" id="KW-0916">Viral movement protein</keyword>
<dbReference type="GO" id="GO:0046740">
    <property type="term" value="P:transport of virus in host, cell to cell"/>
    <property type="evidence" value="ECO:0007669"/>
    <property type="project" value="UniProtKB-KW"/>
</dbReference>
<evidence type="ECO:0000256" key="7">
    <source>
        <dbReference type="ARBA" id="ARBA00022870"/>
    </source>
</evidence>
<organism evidence="14">
    <name type="scientific">Chrysanthemum virus B</name>
    <name type="common">CVB</name>
    <dbReference type="NCBI Taxonomy" id="12165"/>
    <lineage>
        <taxon>Viruses</taxon>
        <taxon>Riboviria</taxon>
        <taxon>Orthornavirae</taxon>
        <taxon>Kitrinoviricota</taxon>
        <taxon>Alsuviricetes</taxon>
        <taxon>Tymovirales</taxon>
        <taxon>Betaflexiviridae</taxon>
        <taxon>Quinvirinae</taxon>
        <taxon>Carlavirus</taxon>
        <taxon>Carlavirus betachrysanthemi</taxon>
    </lineage>
</organism>
<evidence type="ECO:0000256" key="8">
    <source>
        <dbReference type="ARBA" id="ARBA00022989"/>
    </source>
</evidence>
<comment type="subcellular location">
    <subcellularLocation>
        <location evidence="2">Host endoplasmic reticulum membrane</location>
    </subcellularLocation>
</comment>
<evidence type="ECO:0000256" key="10">
    <source>
        <dbReference type="ARBA" id="ARBA00023136"/>
    </source>
</evidence>
<keyword evidence="8 13" id="KW-1133">Transmembrane helix</keyword>
<comment type="similarity">
    <text evidence="3">Belongs to the Tymovirales TGBp2 protein family.</text>
</comment>
<organismHost>
    <name type="scientific">Gynura</name>
    <dbReference type="NCBI Taxonomy" id="109564"/>
</organismHost>
<evidence type="ECO:0000256" key="4">
    <source>
        <dbReference type="ARBA" id="ARBA00013304"/>
    </source>
</evidence>
<evidence type="ECO:0000256" key="3">
    <source>
        <dbReference type="ARBA" id="ARBA00010321"/>
    </source>
</evidence>
<evidence type="ECO:0000313" key="14">
    <source>
        <dbReference type="EMBL" id="BAF95198.1"/>
    </source>
</evidence>
<dbReference type="Pfam" id="PF01307">
    <property type="entry name" value="Plant_vir_prot"/>
    <property type="match status" value="1"/>
</dbReference>
<keyword evidence="5" id="KW-0813">Transport</keyword>
<keyword evidence="10 13" id="KW-0472">Membrane</keyword>
<evidence type="ECO:0000256" key="9">
    <source>
        <dbReference type="ARBA" id="ARBA00023031"/>
    </source>
</evidence>